<dbReference type="EMBL" id="PXOH01000008">
    <property type="protein sequence ID" value="PSF37440.1"/>
    <property type="molecule type" value="Genomic_DNA"/>
</dbReference>
<name>A0A2T1LYG5_9CHRO</name>
<evidence type="ECO:0000313" key="2">
    <source>
        <dbReference type="Proteomes" id="UP000239001"/>
    </source>
</evidence>
<dbReference type="Proteomes" id="UP000239001">
    <property type="component" value="Unassembled WGS sequence"/>
</dbReference>
<accession>A0A2T1LYG5</accession>
<dbReference type="AlphaFoldDB" id="A0A2T1LYG5"/>
<gene>
    <name evidence="1" type="ORF">C7H19_09720</name>
</gene>
<organism evidence="1 2">
    <name type="scientific">Aphanothece hegewaldii CCALA 016</name>
    <dbReference type="NCBI Taxonomy" id="2107694"/>
    <lineage>
        <taxon>Bacteria</taxon>
        <taxon>Bacillati</taxon>
        <taxon>Cyanobacteriota</taxon>
        <taxon>Cyanophyceae</taxon>
        <taxon>Oscillatoriophycideae</taxon>
        <taxon>Chroococcales</taxon>
        <taxon>Aphanothecaceae</taxon>
        <taxon>Aphanothece</taxon>
    </lineage>
</organism>
<reference evidence="1 2" key="1">
    <citation type="submission" date="2018-03" db="EMBL/GenBank/DDBJ databases">
        <title>The ancient ancestry and fast evolution of plastids.</title>
        <authorList>
            <person name="Moore K.R."/>
            <person name="Magnabosco C."/>
            <person name="Momper L."/>
            <person name="Gold D.A."/>
            <person name="Bosak T."/>
            <person name="Fournier G.P."/>
        </authorList>
    </citation>
    <scope>NUCLEOTIDE SEQUENCE [LARGE SCALE GENOMIC DNA]</scope>
    <source>
        <strain evidence="1 2">CCALA 016</strain>
    </source>
</reference>
<evidence type="ECO:0000313" key="1">
    <source>
        <dbReference type="EMBL" id="PSF37440.1"/>
    </source>
</evidence>
<dbReference type="OrthoDB" id="5569763at2"/>
<protein>
    <submittedName>
        <fullName evidence="1">Uncharacterized protein</fullName>
    </submittedName>
</protein>
<dbReference type="RefSeq" id="WP_106456682.1">
    <property type="nucleotide sequence ID" value="NZ_PXOH01000008.1"/>
</dbReference>
<proteinExistence type="predicted"/>
<comment type="caution">
    <text evidence="1">The sequence shown here is derived from an EMBL/GenBank/DDBJ whole genome shotgun (WGS) entry which is preliminary data.</text>
</comment>
<keyword evidence="2" id="KW-1185">Reference proteome</keyword>
<reference evidence="1 2" key="2">
    <citation type="submission" date="2018-03" db="EMBL/GenBank/DDBJ databases">
        <authorList>
            <person name="Keele B.F."/>
        </authorList>
    </citation>
    <scope>NUCLEOTIDE SEQUENCE [LARGE SCALE GENOMIC DNA]</scope>
    <source>
        <strain evidence="1 2">CCALA 016</strain>
    </source>
</reference>
<sequence>MNTVELKNQFAICVSNQKYEDLEVWKVYRVLLDDKASELGCLRVIDESGEDYLYPASRFVVVELPEEVQARLMAVVENSG</sequence>